<keyword evidence="2" id="KW-1185">Reference proteome</keyword>
<name>A0A6L8V135_9BACL</name>
<accession>A0A6L8V135</accession>
<sequence length="123" mass="13345">MMSRMIQAYFHTENQAEGAKALLMKYDPQMLEVGSLEGGYNGSGRLLLPFMESGGLVNEANINNSFAMVDAPPAAARASSDYASDGDTQALHYVLSCKVADANYLGAAEIIRRNHGHLEEFND</sequence>
<evidence type="ECO:0000313" key="1">
    <source>
        <dbReference type="EMBL" id="MZQ84183.1"/>
    </source>
</evidence>
<protein>
    <submittedName>
        <fullName evidence="1">Uncharacterized protein</fullName>
    </submittedName>
</protein>
<dbReference type="AlphaFoldDB" id="A0A6L8V135"/>
<dbReference type="EMBL" id="WTUZ01000021">
    <property type="protein sequence ID" value="MZQ84183.1"/>
    <property type="molecule type" value="Genomic_DNA"/>
</dbReference>
<evidence type="ECO:0000313" key="2">
    <source>
        <dbReference type="Proteomes" id="UP000481087"/>
    </source>
</evidence>
<reference evidence="1 2" key="1">
    <citation type="submission" date="2019-12" db="EMBL/GenBank/DDBJ databases">
        <title>Paenibacillus sp. nov. sp. isolated from soil.</title>
        <authorList>
            <person name="Kim J."/>
            <person name="Jeong S.E."/>
            <person name="Jung H.S."/>
            <person name="Jeon C.O."/>
        </authorList>
    </citation>
    <scope>NUCLEOTIDE SEQUENCE [LARGE SCALE GENOMIC DNA]</scope>
    <source>
        <strain evidence="1 2">5J-6</strain>
    </source>
</reference>
<organism evidence="1 2">
    <name type="scientific">Paenibacillus silvestris</name>
    <dbReference type="NCBI Taxonomy" id="2606219"/>
    <lineage>
        <taxon>Bacteria</taxon>
        <taxon>Bacillati</taxon>
        <taxon>Bacillota</taxon>
        <taxon>Bacilli</taxon>
        <taxon>Bacillales</taxon>
        <taxon>Paenibacillaceae</taxon>
        <taxon>Paenibacillus</taxon>
    </lineage>
</organism>
<gene>
    <name evidence="1" type="ORF">GQF01_18880</name>
</gene>
<proteinExistence type="predicted"/>
<comment type="caution">
    <text evidence="1">The sequence shown here is derived from an EMBL/GenBank/DDBJ whole genome shotgun (WGS) entry which is preliminary data.</text>
</comment>
<dbReference type="Proteomes" id="UP000481087">
    <property type="component" value="Unassembled WGS sequence"/>
</dbReference>